<dbReference type="Proteomes" id="UP000188268">
    <property type="component" value="Unassembled WGS sequence"/>
</dbReference>
<feature type="region of interest" description="Disordered" evidence="1">
    <location>
        <begin position="1"/>
        <end position="58"/>
    </location>
</feature>
<comment type="caution">
    <text evidence="2">The sequence shown here is derived from an EMBL/GenBank/DDBJ whole genome shotgun (WGS) entry which is preliminary data.</text>
</comment>
<feature type="region of interest" description="Disordered" evidence="1">
    <location>
        <begin position="108"/>
        <end position="154"/>
    </location>
</feature>
<dbReference type="STRING" id="210143.A0A1R3I2F4"/>
<dbReference type="PANTHER" id="PTHR34682:SF3">
    <property type="entry name" value="AT HOOK MOTIF-CONTAINING PROTEIN"/>
    <property type="match status" value="1"/>
</dbReference>
<name>A0A1R3I2F4_COCAP</name>
<accession>A0A1R3I2F4</accession>
<dbReference type="PANTHER" id="PTHR34682">
    <property type="entry name" value="AT HOOK MOTIF-CONTAINING PROTEIN"/>
    <property type="match status" value="1"/>
</dbReference>
<sequence length="411" mass="43866">MSSQNQGASLSSSVDPPMKRKRGRPRKDENVQGDSTSLTPASDSLKKNKQTMGISNPASDEMATPILISEVWYFVPGRFTPITAANDVAPHAKMYTRKEIPIPFVNSQSQLHSVGPPSGKNEKPVEHKNDAPNLPDQSLHTGLQSGATAASESQSASIPIPLATNLPINDPGLPLVQKVLQEQIIDSGLQNDKAIGVHQSLQGFEAFKLMKGPNIDLETPKASEPVSVTLTATLPVTETVNLKPQVENQGMISGLKPQELVHDGVKCIDLCNNQSLTFPEPKPQPQVMASKPTGINMFDKQTFSRQEIDISQDTQLELAKKILSGDNTPRMDGFTTGDAATATVTAPCSASMTSLPIMIFGAETIPCEPKPATEESLFPRMAAPEVSSSSIAANTISVECNAKDAIPPAQS</sequence>
<feature type="compositionally biased region" description="Low complexity" evidence="1">
    <location>
        <begin position="1"/>
        <end position="13"/>
    </location>
</feature>
<dbReference type="AlphaFoldDB" id="A0A1R3I2F4"/>
<protein>
    <submittedName>
        <fullName evidence="2">Uncharacterized protein</fullName>
    </submittedName>
</protein>
<dbReference type="OMA" id="VECNAKD"/>
<feature type="compositionally biased region" description="Basic and acidic residues" evidence="1">
    <location>
        <begin position="120"/>
        <end position="130"/>
    </location>
</feature>
<dbReference type="InterPro" id="IPR045881">
    <property type="entry name" value="MNM1-like"/>
</dbReference>
<proteinExistence type="predicted"/>
<evidence type="ECO:0000256" key="1">
    <source>
        <dbReference type="SAM" id="MobiDB-lite"/>
    </source>
</evidence>
<dbReference type="EMBL" id="AWWV01010849">
    <property type="protein sequence ID" value="OMO76767.1"/>
    <property type="molecule type" value="Genomic_DNA"/>
</dbReference>
<organism evidence="2 3">
    <name type="scientific">Corchorus capsularis</name>
    <name type="common">Jute</name>
    <dbReference type="NCBI Taxonomy" id="210143"/>
    <lineage>
        <taxon>Eukaryota</taxon>
        <taxon>Viridiplantae</taxon>
        <taxon>Streptophyta</taxon>
        <taxon>Embryophyta</taxon>
        <taxon>Tracheophyta</taxon>
        <taxon>Spermatophyta</taxon>
        <taxon>Magnoliopsida</taxon>
        <taxon>eudicotyledons</taxon>
        <taxon>Gunneridae</taxon>
        <taxon>Pentapetalae</taxon>
        <taxon>rosids</taxon>
        <taxon>malvids</taxon>
        <taxon>Malvales</taxon>
        <taxon>Malvaceae</taxon>
        <taxon>Grewioideae</taxon>
        <taxon>Apeibeae</taxon>
        <taxon>Corchorus</taxon>
    </lineage>
</organism>
<feature type="compositionally biased region" description="Polar residues" evidence="1">
    <location>
        <begin position="32"/>
        <end position="42"/>
    </location>
</feature>
<evidence type="ECO:0000313" key="2">
    <source>
        <dbReference type="EMBL" id="OMO76767.1"/>
    </source>
</evidence>
<keyword evidence="3" id="KW-1185">Reference proteome</keyword>
<reference evidence="2 3" key="1">
    <citation type="submission" date="2013-09" db="EMBL/GenBank/DDBJ databases">
        <title>Corchorus capsularis genome sequencing.</title>
        <authorList>
            <person name="Alam M."/>
            <person name="Haque M.S."/>
            <person name="Islam M.S."/>
            <person name="Emdad E.M."/>
            <person name="Islam M.M."/>
            <person name="Ahmed B."/>
            <person name="Halim A."/>
            <person name="Hossen Q.M.M."/>
            <person name="Hossain M.Z."/>
            <person name="Ahmed R."/>
            <person name="Khan M.M."/>
            <person name="Islam R."/>
            <person name="Rashid M.M."/>
            <person name="Khan S.A."/>
            <person name="Rahman M.S."/>
            <person name="Alam M."/>
        </authorList>
    </citation>
    <scope>NUCLEOTIDE SEQUENCE [LARGE SCALE GENOMIC DNA]</scope>
    <source>
        <strain evidence="3">cv. CVL-1</strain>
        <tissue evidence="2">Whole seedling</tissue>
    </source>
</reference>
<feature type="compositionally biased region" description="Polar residues" evidence="1">
    <location>
        <begin position="135"/>
        <end position="154"/>
    </location>
</feature>
<dbReference type="Gramene" id="OMO76767">
    <property type="protein sequence ID" value="OMO76767"/>
    <property type="gene ID" value="CCACVL1_15431"/>
</dbReference>
<evidence type="ECO:0000313" key="3">
    <source>
        <dbReference type="Proteomes" id="UP000188268"/>
    </source>
</evidence>
<dbReference type="OrthoDB" id="1919336at2759"/>
<gene>
    <name evidence="2" type="ORF">CCACVL1_15431</name>
</gene>